<dbReference type="InterPro" id="IPR052704">
    <property type="entry name" value="ECF_Sigma-70_Domain"/>
</dbReference>
<accession>A0ABT2LU79</accession>
<dbReference type="InterPro" id="IPR013324">
    <property type="entry name" value="RNA_pol_sigma_r3/r4-like"/>
</dbReference>
<reference evidence="4 5" key="1">
    <citation type="submission" date="2022-09" db="EMBL/GenBank/DDBJ databases">
        <title>Chelativorans salina sp. nov., a novel slightly halophilic bacterium isolated from a saline lake sediment enrichment.</title>
        <authorList>
            <person name="Gao L."/>
            <person name="Fang B.-Z."/>
            <person name="Li W.-J."/>
        </authorList>
    </citation>
    <scope>NUCLEOTIDE SEQUENCE [LARGE SCALE GENOMIC DNA]</scope>
    <source>
        <strain evidence="4 5">EGI FJ00035</strain>
    </source>
</reference>
<dbReference type="PANTHER" id="PTHR30173">
    <property type="entry name" value="SIGMA 19 FACTOR"/>
    <property type="match status" value="1"/>
</dbReference>
<dbReference type="NCBIfam" id="TIGR02957">
    <property type="entry name" value="SigX4"/>
    <property type="match status" value="1"/>
</dbReference>
<dbReference type="Gene3D" id="1.10.10.10">
    <property type="entry name" value="Winged helix-like DNA-binding domain superfamily/Winged helix DNA-binding domain"/>
    <property type="match status" value="1"/>
</dbReference>
<dbReference type="InterPro" id="IPR013325">
    <property type="entry name" value="RNA_pol_sigma_r2"/>
</dbReference>
<organism evidence="4 5">
    <name type="scientific">Chelativorans salis</name>
    <dbReference type="NCBI Taxonomy" id="2978478"/>
    <lineage>
        <taxon>Bacteria</taxon>
        <taxon>Pseudomonadati</taxon>
        <taxon>Pseudomonadota</taxon>
        <taxon>Alphaproteobacteria</taxon>
        <taxon>Hyphomicrobiales</taxon>
        <taxon>Phyllobacteriaceae</taxon>
        <taxon>Chelativorans</taxon>
    </lineage>
</organism>
<dbReference type="RefSeq" id="WP_260906866.1">
    <property type="nucleotide sequence ID" value="NZ_JAOCZP010000011.1"/>
</dbReference>
<comment type="caution">
    <text evidence="4">The sequence shown here is derived from an EMBL/GenBank/DDBJ whole genome shotgun (WGS) entry which is preliminary data.</text>
</comment>
<dbReference type="EMBL" id="JAOCZP010000011">
    <property type="protein sequence ID" value="MCT7378069.1"/>
    <property type="molecule type" value="Genomic_DNA"/>
</dbReference>
<dbReference type="SUPFAM" id="SSF54427">
    <property type="entry name" value="NTF2-like"/>
    <property type="match status" value="1"/>
</dbReference>
<name>A0ABT2LU79_9HYPH</name>
<proteinExistence type="predicted"/>
<dbReference type="InterPro" id="IPR007627">
    <property type="entry name" value="RNA_pol_sigma70_r2"/>
</dbReference>
<dbReference type="SUPFAM" id="SSF88946">
    <property type="entry name" value="Sigma2 domain of RNA polymerase sigma factors"/>
    <property type="match status" value="1"/>
</dbReference>
<evidence type="ECO:0000313" key="4">
    <source>
        <dbReference type="EMBL" id="MCT7378069.1"/>
    </source>
</evidence>
<dbReference type="NCBIfam" id="NF007214">
    <property type="entry name" value="PRK09636.1"/>
    <property type="match status" value="1"/>
</dbReference>
<dbReference type="Pfam" id="PF04542">
    <property type="entry name" value="Sigma70_r2"/>
    <property type="match status" value="1"/>
</dbReference>
<dbReference type="InterPro" id="IPR014284">
    <property type="entry name" value="RNA_pol_sigma-70_dom"/>
</dbReference>
<keyword evidence="5" id="KW-1185">Reference proteome</keyword>
<dbReference type="InterPro" id="IPR013249">
    <property type="entry name" value="RNA_pol_sigma70_r4_t2"/>
</dbReference>
<dbReference type="PANTHER" id="PTHR30173:SF36">
    <property type="entry name" value="ECF RNA POLYMERASE SIGMA FACTOR SIGJ"/>
    <property type="match status" value="1"/>
</dbReference>
<gene>
    <name evidence="4" type="ORF">N5A92_23910</name>
</gene>
<evidence type="ECO:0000256" key="1">
    <source>
        <dbReference type="ARBA" id="ARBA00011344"/>
    </source>
</evidence>
<dbReference type="Pfam" id="PF08281">
    <property type="entry name" value="Sigma70_r4_2"/>
    <property type="match status" value="1"/>
</dbReference>
<feature type="domain" description="RNA polymerase sigma factor 70 region 4 type 2" evidence="3">
    <location>
        <begin position="108"/>
        <end position="160"/>
    </location>
</feature>
<feature type="domain" description="RNA polymerase sigma-70 region 2" evidence="2">
    <location>
        <begin position="7"/>
        <end position="72"/>
    </location>
</feature>
<protein>
    <submittedName>
        <fullName evidence="4">RNA polymerase sigma-70 factor</fullName>
    </submittedName>
</protein>
<dbReference type="InterPro" id="IPR032710">
    <property type="entry name" value="NTF2-like_dom_sf"/>
</dbReference>
<dbReference type="Gene3D" id="3.10.450.50">
    <property type="match status" value="1"/>
</dbReference>
<dbReference type="InterPro" id="IPR036388">
    <property type="entry name" value="WH-like_DNA-bd_sf"/>
</dbReference>
<dbReference type="InterPro" id="IPR014303">
    <property type="entry name" value="RNA_pol_sigma-70_ECF"/>
</dbReference>
<dbReference type="Proteomes" id="UP001320831">
    <property type="component" value="Unassembled WGS sequence"/>
</dbReference>
<evidence type="ECO:0000313" key="5">
    <source>
        <dbReference type="Proteomes" id="UP001320831"/>
    </source>
</evidence>
<comment type="subunit">
    <text evidence="1">Interacts transiently with the RNA polymerase catalytic core formed by RpoA, RpoB, RpoC and RpoZ (2 alpha, 1 beta, 1 beta' and 1 omega subunit) to form the RNA polymerase holoenzyme that can initiate transcription.</text>
</comment>
<sequence>MAESESFEKLRPRMFAIAYRMLGSVSDAEDIVQEAFLRYQGALRGGTEIGSLRAYLSAVVTRLSIDHQRSARVRREDYFGVWLPEPLLTDTGDNDPTVVAEEADSLSMAFLLLLERLGPVERAAFLLHDVFGYGYDEIARIVGKGEANCRQIVARARARIQADRPRYEATPEQRERLAAHFFAAITSGDLDGLVQLLAEDAIIYGDGGGKAPQLSKPVVGAMQLARLLTGWGRQMRQLGLRFLRRRVNGQPGAVLVDQDGLYLGVFALEIDQGVVRTVRSVINPDKLRHLGPVADAWALQRRLTGKQQKREI</sequence>
<evidence type="ECO:0000259" key="3">
    <source>
        <dbReference type="Pfam" id="PF08281"/>
    </source>
</evidence>
<evidence type="ECO:0000259" key="2">
    <source>
        <dbReference type="Pfam" id="PF04542"/>
    </source>
</evidence>
<dbReference type="SUPFAM" id="SSF88659">
    <property type="entry name" value="Sigma3 and sigma4 domains of RNA polymerase sigma factors"/>
    <property type="match status" value="1"/>
</dbReference>
<dbReference type="NCBIfam" id="TIGR02937">
    <property type="entry name" value="sigma70-ECF"/>
    <property type="match status" value="1"/>
</dbReference>
<dbReference type="Gene3D" id="1.10.1740.10">
    <property type="match status" value="1"/>
</dbReference>